<sequence length="139" mass="15225">MISGRQIPATGKALLALLCLGLASCQTSTNPEFKSTYVGKPSADFFLKYGPPSDVIAYDAIPKGADPINYPGGDPKELVYYWSSINERTYTEKKNPKPLTDECNLAILTRADGKIVRMEVQSTSTPLEKVKAYCETIVE</sequence>
<evidence type="ECO:0000256" key="1">
    <source>
        <dbReference type="SAM" id="SignalP"/>
    </source>
</evidence>
<feature type="signal peptide" evidence="1">
    <location>
        <begin position="1"/>
        <end position="29"/>
    </location>
</feature>
<evidence type="ECO:0008006" key="4">
    <source>
        <dbReference type="Google" id="ProtNLM"/>
    </source>
</evidence>
<dbReference type="EMBL" id="CXWD01000004">
    <property type="protein sequence ID" value="CTQ66953.1"/>
    <property type="molecule type" value="Genomic_DNA"/>
</dbReference>
<keyword evidence="3" id="KW-1185">Reference proteome</keyword>
<evidence type="ECO:0000313" key="3">
    <source>
        <dbReference type="Proteomes" id="UP000053235"/>
    </source>
</evidence>
<protein>
    <recommendedName>
        <fullName evidence="4">Lipoprotein</fullName>
    </recommendedName>
</protein>
<accession>A0A0M6ZZI5</accession>
<feature type="chain" id="PRO_5005809051" description="Lipoprotein" evidence="1">
    <location>
        <begin position="30"/>
        <end position="139"/>
    </location>
</feature>
<organism evidence="2 3">
    <name type="scientific">Roseibium alexandrii</name>
    <dbReference type="NCBI Taxonomy" id="388408"/>
    <lineage>
        <taxon>Bacteria</taxon>
        <taxon>Pseudomonadati</taxon>
        <taxon>Pseudomonadota</taxon>
        <taxon>Alphaproteobacteria</taxon>
        <taxon>Hyphomicrobiales</taxon>
        <taxon>Stappiaceae</taxon>
        <taxon>Roseibium</taxon>
    </lineage>
</organism>
<name>A0A0M6ZZI5_9HYPH</name>
<gene>
    <name evidence="2" type="ORF">LAX5112_01154</name>
</gene>
<dbReference type="PROSITE" id="PS51257">
    <property type="entry name" value="PROKAR_LIPOPROTEIN"/>
    <property type="match status" value="1"/>
</dbReference>
<dbReference type="OrthoDB" id="7679198at2"/>
<dbReference type="AlphaFoldDB" id="A0A0M6ZZI5"/>
<reference evidence="3" key="1">
    <citation type="submission" date="2015-07" db="EMBL/GenBank/DDBJ databases">
        <authorList>
            <person name="Rodrigo-Torres Lidia"/>
            <person name="Arahal R.David."/>
        </authorList>
    </citation>
    <scope>NUCLEOTIDE SEQUENCE [LARGE SCALE GENOMIC DNA]</scope>
    <source>
        <strain evidence="3">CECT 5112</strain>
    </source>
</reference>
<dbReference type="Proteomes" id="UP000053235">
    <property type="component" value="Unassembled WGS sequence"/>
</dbReference>
<proteinExistence type="predicted"/>
<dbReference type="STRING" id="388408.LAX5112_01154"/>
<keyword evidence="1" id="KW-0732">Signal</keyword>
<dbReference type="RefSeq" id="WP_055671005.1">
    <property type="nucleotide sequence ID" value="NZ_CXWD01000004.1"/>
</dbReference>
<evidence type="ECO:0000313" key="2">
    <source>
        <dbReference type="EMBL" id="CTQ66953.1"/>
    </source>
</evidence>